<sequence length="114" mass="12391">MLFALSLMIPLLLLAVWVFWRLTPPRPAPGPVRAFNVAAVALAVALAAACAWYVRGTMAQSADHAMWPAIAAYYVMAAVPLWLAVAGGIRRLLFGAREPSKPLEISQDLSKTRF</sequence>
<dbReference type="KEGG" id="ddz:DSYM_01980"/>
<gene>
    <name evidence="2" type="ORF">DSYM_01980</name>
</gene>
<organism evidence="2 3">
    <name type="scientific">Candidatus Desulfobacillus denitrificans</name>
    <dbReference type="NCBI Taxonomy" id="2608985"/>
    <lineage>
        <taxon>Bacteria</taxon>
        <taxon>Pseudomonadati</taxon>
        <taxon>Pseudomonadota</taxon>
        <taxon>Betaproteobacteria</taxon>
        <taxon>Candidatus Desulfobacillus</taxon>
    </lineage>
</organism>
<feature type="transmembrane region" description="Helical" evidence="1">
    <location>
        <begin position="34"/>
        <end position="54"/>
    </location>
</feature>
<reference evidence="2" key="1">
    <citation type="journal article" name="DNA Res.">
        <title>The physiological potential of anammox bacteria as revealed by their core genome structure.</title>
        <authorList>
            <person name="Okubo T."/>
            <person name="Toyoda A."/>
            <person name="Fukuhara K."/>
            <person name="Uchiyama I."/>
            <person name="Harigaya Y."/>
            <person name="Kuroiwa M."/>
            <person name="Suzuki T."/>
            <person name="Murakami Y."/>
            <person name="Suwa Y."/>
            <person name="Takami H."/>
        </authorList>
    </citation>
    <scope>NUCLEOTIDE SEQUENCE</scope>
    <source>
        <strain evidence="2">317325-3</strain>
    </source>
</reference>
<keyword evidence="1" id="KW-0472">Membrane</keyword>
<accession>A0A809QVQ4</accession>
<protein>
    <submittedName>
        <fullName evidence="2">Uncharacterized protein</fullName>
    </submittedName>
</protein>
<name>A0A809QVQ4_9PROT</name>
<evidence type="ECO:0000256" key="1">
    <source>
        <dbReference type="SAM" id="Phobius"/>
    </source>
</evidence>
<evidence type="ECO:0000313" key="3">
    <source>
        <dbReference type="Proteomes" id="UP000662914"/>
    </source>
</evidence>
<dbReference type="AlphaFoldDB" id="A0A809QVQ4"/>
<feature type="transmembrane region" description="Helical" evidence="1">
    <location>
        <begin position="66"/>
        <end position="89"/>
    </location>
</feature>
<evidence type="ECO:0000313" key="2">
    <source>
        <dbReference type="EMBL" id="BBO19499.1"/>
    </source>
</evidence>
<dbReference type="Proteomes" id="UP000662914">
    <property type="component" value="Chromosome"/>
</dbReference>
<keyword evidence="1" id="KW-1133">Transmembrane helix</keyword>
<keyword evidence="1" id="KW-0812">Transmembrane</keyword>
<proteinExistence type="predicted"/>
<feature type="transmembrane region" description="Helical" evidence="1">
    <location>
        <begin position="6"/>
        <end position="22"/>
    </location>
</feature>
<dbReference type="EMBL" id="AP021857">
    <property type="protein sequence ID" value="BBO19499.1"/>
    <property type="molecule type" value="Genomic_DNA"/>
</dbReference>